<evidence type="ECO:0000256" key="1">
    <source>
        <dbReference type="ARBA" id="ARBA00001957"/>
    </source>
</evidence>
<dbReference type="EMBL" id="JACYWE010000022">
    <property type="protein sequence ID" value="MBD8507934.1"/>
    <property type="molecule type" value="Genomic_DNA"/>
</dbReference>
<dbReference type="InterPro" id="IPR023213">
    <property type="entry name" value="CAT-like_dom_sf"/>
</dbReference>
<dbReference type="PANTHER" id="PTHR45527:SF1">
    <property type="entry name" value="FATTY ACID SYNTHASE"/>
    <property type="match status" value="1"/>
</dbReference>
<dbReference type="InterPro" id="IPR006162">
    <property type="entry name" value="Ppantetheine_attach_site"/>
</dbReference>
<dbReference type="GO" id="GO:0043041">
    <property type="term" value="P:amino acid activation for nonribosomal peptide biosynthetic process"/>
    <property type="evidence" value="ECO:0007669"/>
    <property type="project" value="TreeGrafter"/>
</dbReference>
<dbReference type="PROSITE" id="PS00012">
    <property type="entry name" value="PHOSPHOPANTETHEINE"/>
    <property type="match status" value="1"/>
</dbReference>
<dbReference type="GO" id="GO:0031177">
    <property type="term" value="F:phosphopantetheine binding"/>
    <property type="evidence" value="ECO:0007669"/>
    <property type="project" value="InterPro"/>
</dbReference>
<evidence type="ECO:0000256" key="2">
    <source>
        <dbReference type="ARBA" id="ARBA00022450"/>
    </source>
</evidence>
<keyword evidence="7" id="KW-1185">Reference proteome</keyword>
<comment type="cofactor">
    <cofactor evidence="1">
        <name>pantetheine 4'-phosphate</name>
        <dbReference type="ChEBI" id="CHEBI:47942"/>
    </cofactor>
</comment>
<dbReference type="GO" id="GO:0008610">
    <property type="term" value="P:lipid biosynthetic process"/>
    <property type="evidence" value="ECO:0007669"/>
    <property type="project" value="UniProtKB-ARBA"/>
</dbReference>
<reference evidence="6" key="1">
    <citation type="submission" date="2020-09" db="EMBL/GenBank/DDBJ databases">
        <title>Hoyosella lacisalsi sp. nov., a halotolerant actinobacterium isolated from soil of Lake Gudzhirganskoe.</title>
        <authorList>
            <person name="Yang Q."/>
            <person name="Guo P.Y."/>
            <person name="Liu S.W."/>
            <person name="Li F.N."/>
            <person name="Sun C.H."/>
        </authorList>
    </citation>
    <scope>NUCLEOTIDE SEQUENCE</scope>
    <source>
        <strain evidence="6">G463</strain>
    </source>
</reference>
<dbReference type="InterPro" id="IPR020806">
    <property type="entry name" value="PKS_PP-bd"/>
</dbReference>
<evidence type="ECO:0000256" key="3">
    <source>
        <dbReference type="ARBA" id="ARBA00022553"/>
    </source>
</evidence>
<dbReference type="RefSeq" id="WP_225443797.1">
    <property type="nucleotide sequence ID" value="NZ_JACYWE010000022.1"/>
</dbReference>
<dbReference type="AlphaFoldDB" id="A0A927PN94"/>
<organism evidence="6 7">
    <name type="scientific">Lolliginicoccus lacisalsi</name>
    <dbReference type="NCBI Taxonomy" id="2742202"/>
    <lineage>
        <taxon>Bacteria</taxon>
        <taxon>Bacillati</taxon>
        <taxon>Actinomycetota</taxon>
        <taxon>Actinomycetes</taxon>
        <taxon>Mycobacteriales</taxon>
        <taxon>Hoyosellaceae</taxon>
        <taxon>Lolliginicoccus</taxon>
    </lineage>
</organism>
<dbReference type="Gene3D" id="3.30.559.10">
    <property type="entry name" value="Chloramphenicol acetyltransferase-like domain"/>
    <property type="match status" value="1"/>
</dbReference>
<evidence type="ECO:0000313" key="7">
    <source>
        <dbReference type="Proteomes" id="UP000642993"/>
    </source>
</evidence>
<dbReference type="Pfam" id="PF00668">
    <property type="entry name" value="Condensation"/>
    <property type="match status" value="1"/>
</dbReference>
<dbReference type="Pfam" id="PF00550">
    <property type="entry name" value="PP-binding"/>
    <property type="match status" value="1"/>
</dbReference>
<dbReference type="Gene3D" id="3.30.559.30">
    <property type="entry name" value="Nonribosomal peptide synthetase, condensation domain"/>
    <property type="match status" value="1"/>
</dbReference>
<dbReference type="PROSITE" id="PS50075">
    <property type="entry name" value="CARRIER"/>
    <property type="match status" value="1"/>
</dbReference>
<dbReference type="InterPro" id="IPR001242">
    <property type="entry name" value="Condensation_dom"/>
</dbReference>
<evidence type="ECO:0000313" key="6">
    <source>
        <dbReference type="EMBL" id="MBD8507934.1"/>
    </source>
</evidence>
<keyword evidence="3" id="KW-0597">Phosphoprotein</keyword>
<evidence type="ECO:0000256" key="4">
    <source>
        <dbReference type="SAM" id="MobiDB-lite"/>
    </source>
</evidence>
<feature type="domain" description="Carrier" evidence="5">
    <location>
        <begin position="23"/>
        <end position="98"/>
    </location>
</feature>
<dbReference type="GO" id="GO:0005829">
    <property type="term" value="C:cytosol"/>
    <property type="evidence" value="ECO:0007669"/>
    <property type="project" value="TreeGrafter"/>
</dbReference>
<dbReference type="GO" id="GO:0009239">
    <property type="term" value="P:enterobactin biosynthetic process"/>
    <property type="evidence" value="ECO:0007669"/>
    <property type="project" value="TreeGrafter"/>
</dbReference>
<name>A0A927PN94_9ACTN</name>
<accession>A0A927PN94</accession>
<dbReference type="SMART" id="SM00823">
    <property type="entry name" value="PKS_PP"/>
    <property type="match status" value="1"/>
</dbReference>
<dbReference type="SUPFAM" id="SSF47336">
    <property type="entry name" value="ACP-like"/>
    <property type="match status" value="1"/>
</dbReference>
<comment type="caution">
    <text evidence="6">The sequence shown here is derived from an EMBL/GenBank/DDBJ whole genome shotgun (WGS) entry which is preliminary data.</text>
</comment>
<dbReference type="GO" id="GO:0009366">
    <property type="term" value="C:enterobactin synthetase complex"/>
    <property type="evidence" value="ECO:0007669"/>
    <property type="project" value="TreeGrafter"/>
</dbReference>
<keyword evidence="2" id="KW-0596">Phosphopantetheine</keyword>
<dbReference type="InterPro" id="IPR036736">
    <property type="entry name" value="ACP-like_sf"/>
</dbReference>
<sequence>GNGKLDRAALPEPGQGSVREHVAPDGPIEETIAGIFAEVLGTDEVSVTDGFFELGGNSLLATRVIARINEALRTELDIRALFEANSVRGLAERAAAAGLAEERLPLVRREHDGPVRIAPEQWRMWEANQRDTSSSQWIIPVVLRMEGEIDAAALGVAFREVVERHEPLRTIYPDSPEGPLQVVVPMNEVTLELEHAAIGAGEDLMERVTAFCARGFDVTKELPVRAKLFQAAPEDHMLAVAIHHISADGSSSAPLARDVMLAYHARLRGEPPAWSPLPVRYRDYAVWERELLGDVSDEASLSAAEARFWRSALADLPAPLELPADHARPEAPSVRGESVLLEIPRELHERIVALAQRQGATMFMVMQAATAVLLARWAEADEVTTVAPTAARPDRALSELVGLFVRSVSFRARTAPGLAFAEVVSSVREFAVEVYSHSLLPLDQVTKIVRSGTPHEGQPITRLGFAFQNVDSAEITLDRLTLSGRSVDLGVTHLDLNFIVAERLDEAGARNGMAVRVIFATDLFERATVAKRVDQYVQLLEAVVDDPTIAIADLPLE</sequence>
<dbReference type="GO" id="GO:0072330">
    <property type="term" value="P:monocarboxylic acid biosynthetic process"/>
    <property type="evidence" value="ECO:0007669"/>
    <property type="project" value="UniProtKB-ARBA"/>
</dbReference>
<dbReference type="PANTHER" id="PTHR45527">
    <property type="entry name" value="NONRIBOSOMAL PEPTIDE SYNTHETASE"/>
    <property type="match status" value="1"/>
</dbReference>
<feature type="region of interest" description="Disordered" evidence="4">
    <location>
        <begin position="1"/>
        <end position="22"/>
    </location>
</feature>
<feature type="non-terminal residue" evidence="6">
    <location>
        <position position="1"/>
    </location>
</feature>
<proteinExistence type="predicted"/>
<evidence type="ECO:0000259" key="5">
    <source>
        <dbReference type="PROSITE" id="PS50075"/>
    </source>
</evidence>
<dbReference type="FunFam" id="1.10.1200.10:FF:000016">
    <property type="entry name" value="Non-ribosomal peptide synthase"/>
    <property type="match status" value="1"/>
</dbReference>
<dbReference type="Gene3D" id="3.40.50.1820">
    <property type="entry name" value="alpha/beta hydrolase"/>
    <property type="match status" value="1"/>
</dbReference>
<protein>
    <submittedName>
        <fullName evidence="6">Non-ribosomal peptide synthetase</fullName>
    </submittedName>
</protein>
<dbReference type="GO" id="GO:0047527">
    <property type="term" value="F:2,3-dihydroxybenzoate-serine ligase activity"/>
    <property type="evidence" value="ECO:0007669"/>
    <property type="project" value="TreeGrafter"/>
</dbReference>
<dbReference type="InterPro" id="IPR009081">
    <property type="entry name" value="PP-bd_ACP"/>
</dbReference>
<dbReference type="Proteomes" id="UP000642993">
    <property type="component" value="Unassembled WGS sequence"/>
</dbReference>
<dbReference type="InterPro" id="IPR029058">
    <property type="entry name" value="AB_hydrolase_fold"/>
</dbReference>
<dbReference type="CDD" id="cd19540">
    <property type="entry name" value="LCL_NRPS-like"/>
    <property type="match status" value="1"/>
</dbReference>
<gene>
    <name evidence="6" type="ORF">HT102_15710</name>
</gene>
<dbReference type="SUPFAM" id="SSF52777">
    <property type="entry name" value="CoA-dependent acyltransferases"/>
    <property type="match status" value="2"/>
</dbReference>